<dbReference type="Gene3D" id="1.20.1050.20">
    <property type="entry name" value="STAT transcription factor, all-alpha domain"/>
    <property type="match status" value="1"/>
</dbReference>
<keyword evidence="7 13" id="KW-0805">Transcription regulation</keyword>
<evidence type="ECO:0000256" key="10">
    <source>
        <dbReference type="ARBA" id="ARBA00023163"/>
    </source>
</evidence>
<evidence type="ECO:0000256" key="13">
    <source>
        <dbReference type="RuleBase" id="RU046415"/>
    </source>
</evidence>
<keyword evidence="18" id="KW-1185">Reference proteome</keyword>
<comment type="subcellular location">
    <subcellularLocation>
        <location evidence="2 13">Cytoplasm</location>
    </subcellularLocation>
    <subcellularLocation>
        <location evidence="1 13">Nucleus</location>
    </subcellularLocation>
</comment>
<keyword evidence="8 13" id="KW-0238">DNA-binding</keyword>
<comment type="caution">
    <text evidence="16">The sequence shown here is derived from an EMBL/GenBank/DDBJ whole genome shotgun (WGS) entry which is preliminary data.</text>
</comment>
<accession>A0A835NHS8</accession>
<dbReference type="GO" id="GO:0007165">
    <property type="term" value="P:signal transduction"/>
    <property type="evidence" value="ECO:0007669"/>
    <property type="project" value="InterPro"/>
</dbReference>
<dbReference type="PANTHER" id="PTHR11801">
    <property type="entry name" value="SIGNAL TRANSDUCER AND ACTIVATOR OF TRANSCRIPTION"/>
    <property type="match status" value="1"/>
</dbReference>
<evidence type="ECO:0000256" key="7">
    <source>
        <dbReference type="ARBA" id="ARBA00023015"/>
    </source>
</evidence>
<evidence type="ECO:0000259" key="15">
    <source>
        <dbReference type="PROSITE" id="PS50001"/>
    </source>
</evidence>
<dbReference type="InterPro" id="IPR000980">
    <property type="entry name" value="SH2"/>
</dbReference>
<evidence type="ECO:0000256" key="8">
    <source>
        <dbReference type="ARBA" id="ARBA00023125"/>
    </source>
</evidence>
<feature type="coiled-coil region" evidence="14">
    <location>
        <begin position="149"/>
        <end position="176"/>
    </location>
</feature>
<keyword evidence="5 13" id="KW-0597">Phosphoprotein</keyword>
<dbReference type="SUPFAM" id="SSF48092">
    <property type="entry name" value="Transcription factor STAT-4 N-domain"/>
    <property type="match status" value="1"/>
</dbReference>
<evidence type="ECO:0000256" key="9">
    <source>
        <dbReference type="ARBA" id="ARBA00023159"/>
    </source>
</evidence>
<evidence type="ECO:0000313" key="16">
    <source>
        <dbReference type="EMBL" id="KAG0116107.1"/>
    </source>
</evidence>
<evidence type="ECO:0000256" key="14">
    <source>
        <dbReference type="SAM" id="Coils"/>
    </source>
</evidence>
<dbReference type="SUPFAM" id="SSF49417">
    <property type="entry name" value="p53-like transcription factors"/>
    <property type="match status" value="2"/>
</dbReference>
<keyword evidence="4 13" id="KW-0963">Cytoplasm</keyword>
<keyword evidence="14" id="KW-0175">Coiled coil</keyword>
<evidence type="ECO:0000256" key="6">
    <source>
        <dbReference type="ARBA" id="ARBA00022999"/>
    </source>
</evidence>
<dbReference type="FunFam" id="1.20.1050.20:FF:000003">
    <property type="entry name" value="Signal transducer and activator of transcription"/>
    <property type="match status" value="1"/>
</dbReference>
<evidence type="ECO:0000256" key="11">
    <source>
        <dbReference type="ARBA" id="ARBA00023242"/>
    </source>
</evidence>
<dbReference type="GO" id="GO:0003700">
    <property type="term" value="F:DNA-binding transcription factor activity"/>
    <property type="evidence" value="ECO:0007669"/>
    <property type="project" value="InterPro"/>
</dbReference>
<dbReference type="InterPro" id="IPR015988">
    <property type="entry name" value="STAT_TF_CC"/>
</dbReference>
<dbReference type="FunFam" id="2.60.40.630:FF:000012">
    <property type="entry name" value="Signal transducer and activator of transcription 3"/>
    <property type="match status" value="1"/>
</dbReference>
<evidence type="ECO:0000313" key="17">
    <source>
        <dbReference type="EMBL" id="KAI1230292.1"/>
    </source>
</evidence>
<organism evidence="16">
    <name type="scientific">Lamprotornis superbus</name>
    <dbReference type="NCBI Taxonomy" id="245042"/>
    <lineage>
        <taxon>Eukaryota</taxon>
        <taxon>Metazoa</taxon>
        <taxon>Chordata</taxon>
        <taxon>Craniata</taxon>
        <taxon>Vertebrata</taxon>
        <taxon>Euteleostomi</taxon>
        <taxon>Archelosauria</taxon>
        <taxon>Archosauria</taxon>
        <taxon>Dinosauria</taxon>
        <taxon>Saurischia</taxon>
        <taxon>Theropoda</taxon>
        <taxon>Coelurosauria</taxon>
        <taxon>Aves</taxon>
        <taxon>Neognathae</taxon>
        <taxon>Neoaves</taxon>
        <taxon>Telluraves</taxon>
        <taxon>Australaves</taxon>
        <taxon>Passeriformes</taxon>
        <taxon>Sturnidae</taxon>
        <taxon>Lamprotornis</taxon>
    </lineage>
</organism>
<dbReference type="Gene3D" id="3.30.505.10">
    <property type="entry name" value="SH2 domain"/>
    <property type="match status" value="1"/>
</dbReference>
<reference evidence="17 18" key="2">
    <citation type="journal article" date="2021" name="J. Hered.">
        <title>Feather Gene Expression Elucidates the Developmental Basis of Plumage Iridescence in African Starlings.</title>
        <authorList>
            <person name="Rubenstein D.R."/>
            <person name="Corvelo A."/>
            <person name="MacManes M.D."/>
            <person name="Maia R."/>
            <person name="Narzisi G."/>
            <person name="Rousaki A."/>
            <person name="Vandenabeele P."/>
            <person name="Shawkey M.D."/>
            <person name="Solomon J."/>
        </authorList>
    </citation>
    <scope>NUCLEOTIDE SEQUENCE [LARGE SCALE GENOMIC DNA]</scope>
    <source>
        <strain evidence="17">SS15</strain>
    </source>
</reference>
<evidence type="ECO:0000256" key="12">
    <source>
        <dbReference type="PROSITE-ProRule" id="PRU00191"/>
    </source>
</evidence>
<dbReference type="SUPFAM" id="SSF55550">
    <property type="entry name" value="SH2 domain"/>
    <property type="match status" value="1"/>
</dbReference>
<dbReference type="InterPro" id="IPR036860">
    <property type="entry name" value="SH2_dom_sf"/>
</dbReference>
<dbReference type="GO" id="GO:0045893">
    <property type="term" value="P:positive regulation of DNA-templated transcription"/>
    <property type="evidence" value="ECO:0007669"/>
    <property type="project" value="UniProtKB-ARBA"/>
</dbReference>
<dbReference type="EMBL" id="JADDUC020000031">
    <property type="protein sequence ID" value="KAI1230292.1"/>
    <property type="molecule type" value="Genomic_DNA"/>
</dbReference>
<dbReference type="InterPro" id="IPR013799">
    <property type="entry name" value="STAT_TF_prot_interaction"/>
</dbReference>
<keyword evidence="9 13" id="KW-0010">Activator</keyword>
<dbReference type="Pfam" id="PF01017">
    <property type="entry name" value="STAT_alpha"/>
    <property type="match status" value="1"/>
</dbReference>
<dbReference type="AlphaFoldDB" id="A0A835NHS8"/>
<dbReference type="FunFam" id="3.30.505.10:FF:000003">
    <property type="entry name" value="Signal transducer and activator of transcription"/>
    <property type="match status" value="1"/>
</dbReference>
<dbReference type="InterPro" id="IPR012345">
    <property type="entry name" value="STAT_TF_DNA-bd_N"/>
</dbReference>
<dbReference type="FunFam" id="1.10.532.10:FF:000001">
    <property type="entry name" value="Signal transducer and activator of transcription"/>
    <property type="match status" value="1"/>
</dbReference>
<dbReference type="PROSITE" id="PS50001">
    <property type="entry name" value="SH2"/>
    <property type="match status" value="1"/>
</dbReference>
<dbReference type="GO" id="GO:0005634">
    <property type="term" value="C:nucleus"/>
    <property type="evidence" value="ECO:0007669"/>
    <property type="project" value="UniProtKB-SubCell"/>
</dbReference>
<evidence type="ECO:0000256" key="5">
    <source>
        <dbReference type="ARBA" id="ARBA00022553"/>
    </source>
</evidence>
<dbReference type="InterPro" id="IPR008967">
    <property type="entry name" value="p53-like_TF_DNA-bd_sf"/>
</dbReference>
<dbReference type="GO" id="GO:0043565">
    <property type="term" value="F:sequence-specific DNA binding"/>
    <property type="evidence" value="ECO:0007669"/>
    <property type="project" value="UniProtKB-ARBA"/>
</dbReference>
<dbReference type="CDD" id="cd16847">
    <property type="entry name" value="STAT3_DBD"/>
    <property type="match status" value="1"/>
</dbReference>
<dbReference type="InterPro" id="IPR048988">
    <property type="entry name" value="STAT_linker"/>
</dbReference>
<dbReference type="Pfam" id="PF02865">
    <property type="entry name" value="STAT_int"/>
    <property type="match status" value="1"/>
</dbReference>
<dbReference type="Gene3D" id="1.10.532.10">
    <property type="entry name" value="STAT transcription factor, N-terminal domain"/>
    <property type="match status" value="1"/>
</dbReference>
<dbReference type="Pfam" id="PF21354">
    <property type="entry name" value="STAT_linker"/>
    <property type="match status" value="1"/>
</dbReference>
<reference evidence="17" key="3">
    <citation type="submission" date="2022-01" db="EMBL/GenBank/DDBJ databases">
        <authorList>
            <person name="Rubenstein D.R."/>
        </authorList>
    </citation>
    <scope>NUCLEOTIDE SEQUENCE</scope>
    <source>
        <strain evidence="17">SS15</strain>
        <tissue evidence="17">Liver</tissue>
    </source>
</reference>
<dbReference type="FunFam" id="1.10.238.10:FF:000012">
    <property type="entry name" value="Signal transducer and activator of transcription"/>
    <property type="match status" value="1"/>
</dbReference>
<keyword evidence="6 12" id="KW-0727">SH2 domain</keyword>
<feature type="domain" description="SH2" evidence="15">
    <location>
        <begin position="618"/>
        <end position="708"/>
    </location>
</feature>
<dbReference type="OrthoDB" id="19300at2759"/>
<dbReference type="SMART" id="SM00964">
    <property type="entry name" value="STAT_int"/>
    <property type="match status" value="1"/>
</dbReference>
<evidence type="ECO:0000256" key="2">
    <source>
        <dbReference type="ARBA" id="ARBA00004496"/>
    </source>
</evidence>
<reference evidence="16" key="1">
    <citation type="submission" date="2020-10" db="EMBL/GenBank/DDBJ databases">
        <title>Feather gene expression reveals the developmental basis of iridescence in African starlings.</title>
        <authorList>
            <person name="Rubenstein D.R."/>
        </authorList>
    </citation>
    <scope>NUCLEOTIDE SEQUENCE</scope>
    <source>
        <strain evidence="16">SS15</strain>
        <tissue evidence="16">Liver</tissue>
    </source>
</reference>
<dbReference type="EMBL" id="JADDUC010000186">
    <property type="protein sequence ID" value="KAG0116107.1"/>
    <property type="molecule type" value="Genomic_DNA"/>
</dbReference>
<dbReference type="Proteomes" id="UP000618051">
    <property type="component" value="Unassembled WGS sequence"/>
</dbReference>
<keyword evidence="11 13" id="KW-0539">Nucleus</keyword>
<proteinExistence type="inferred from homology"/>
<dbReference type="GO" id="GO:0005737">
    <property type="term" value="C:cytoplasm"/>
    <property type="evidence" value="ECO:0007669"/>
    <property type="project" value="UniProtKB-SubCell"/>
</dbReference>
<evidence type="ECO:0000256" key="4">
    <source>
        <dbReference type="ARBA" id="ARBA00022490"/>
    </source>
</evidence>
<keyword evidence="10 13" id="KW-0804">Transcription</keyword>
<dbReference type="InterPro" id="IPR036535">
    <property type="entry name" value="STAT_N_sf"/>
</dbReference>
<dbReference type="SUPFAM" id="SSF47655">
    <property type="entry name" value="STAT"/>
    <property type="match status" value="1"/>
</dbReference>
<gene>
    <name evidence="17" type="ORF">IHE44_0010258</name>
    <name evidence="16" type="ORF">IHE44_004683</name>
</gene>
<dbReference type="Gene3D" id="2.60.40.630">
    <property type="entry name" value="STAT transcription factor, DNA-binding domain"/>
    <property type="match status" value="1"/>
</dbReference>
<sequence>MQSPELARMAQWNQLQQLDTRYLEQLHQLYSDSFPMELRQFLAPWIESQDWAYAASKESHATLVFHNLLGEIDQQYSRFLQESNVLYQHNLRRIKQFLQSRYLEKPMEIARIVARCLWEESRLLQTAATAAQQGGQATHPTAAVVTEKQQMLEQHLQDVRKRVQDLEQKMKVVENLQDDFDFNYKTLKSQGDMQDLNGNSQSVTRQKMQQLEQMLTALDQMRRGIVSELAGLLSAMEYVQKMLADEELADWKRRQQIACIGGPPNICLDRLENWITSLAESQLQTRQQIKKLEELQQKVSYKGDPIVQHRPMLEERIVELFRNLMKSAFVVERQPCMPMHPDRPLVIKTGVQFTTKVRLLVKFPELNYQLKIKVCIDKDSGDVAALRGSRKFNILGTNTKVMNMEESNNGSLSAEFKHLTLREQRCGNGGRANCDASLIVTEELHLITFETEVYHQGLKIDLEVRHGSLPSTATGLGGGLGVLPTHGRILSLQTHSLPVVVISNICQMPNAWASILWYNMLTNNPKNVNFFTKPPIGTWDQVAEVLSWQFSSTTKRGLSIEQLTTLAEKLLGPGVNYSGCQITWAKFCKENMAGKGFSFWVWLDNIIDLVKKYILALWNEGYIMGFISKERERAILSTKPPGTFLLRFSESSKEGGITFTWVEKDISGKTQIQSVEPYTKQQLNNMSFAEIIMGYKIMDATNILVSPLVYLYPDIPKEEAFGKYCRSESQEHSEATDSGAAPYLKTKFICVTPFAWLLWGSQAGVMVGAEPGSGCCPNHSPVLPLRGPFPLESSGGRWAVPRGPSVGRGDVRELWTGLDSGGFCASSPSDSTSFSNTIDLPMSPRTLDSLMQFGNSSEGAESNAGGQFESLTFDMELTPECASSPM</sequence>
<dbReference type="CDD" id="cd16853">
    <property type="entry name" value="STAT3_CCD"/>
    <property type="match status" value="1"/>
</dbReference>
<name>A0A835NHS8_9PASS</name>
<protein>
    <recommendedName>
        <fullName evidence="13">Signal transducer and activator of transcription</fullName>
    </recommendedName>
</protein>
<dbReference type="Pfam" id="PF00017">
    <property type="entry name" value="SH2"/>
    <property type="match status" value="1"/>
</dbReference>
<dbReference type="Pfam" id="PF02864">
    <property type="entry name" value="STAT_bind"/>
    <property type="match status" value="1"/>
</dbReference>
<comment type="similarity">
    <text evidence="3 13">Belongs to the transcription factor STAT family.</text>
</comment>
<dbReference type="Gene3D" id="1.10.238.10">
    <property type="entry name" value="EF-hand"/>
    <property type="match status" value="1"/>
</dbReference>
<dbReference type="InterPro" id="IPR013801">
    <property type="entry name" value="STAT_TF_DNA-bd"/>
</dbReference>
<evidence type="ECO:0000313" key="18">
    <source>
        <dbReference type="Proteomes" id="UP000618051"/>
    </source>
</evidence>
<evidence type="ECO:0000256" key="1">
    <source>
        <dbReference type="ARBA" id="ARBA00004123"/>
    </source>
</evidence>
<dbReference type="InterPro" id="IPR013800">
    <property type="entry name" value="STAT_TF_alpha"/>
</dbReference>
<dbReference type="InterPro" id="IPR001217">
    <property type="entry name" value="STAT"/>
</dbReference>
<evidence type="ECO:0000256" key="3">
    <source>
        <dbReference type="ARBA" id="ARBA00005586"/>
    </source>
</evidence>